<dbReference type="InterPro" id="IPR059000">
    <property type="entry name" value="ATPase_P-type_domA"/>
</dbReference>
<feature type="transmembrane region" description="Helical" evidence="13">
    <location>
        <begin position="1518"/>
        <end position="1542"/>
    </location>
</feature>
<feature type="domain" description="Cation-transporting P-type ATPase N-terminal" evidence="14">
    <location>
        <begin position="647"/>
        <end position="721"/>
    </location>
</feature>
<dbReference type="GO" id="GO:0005391">
    <property type="term" value="F:P-type sodium:potassium-exchanging transporter activity"/>
    <property type="evidence" value="ECO:0007669"/>
    <property type="project" value="TreeGrafter"/>
</dbReference>
<dbReference type="SFLD" id="SFLDF00027">
    <property type="entry name" value="p-type_atpase"/>
    <property type="match status" value="1"/>
</dbReference>
<dbReference type="STRING" id="1126833.VN24_21880"/>
<dbReference type="HOGENOM" id="CLU_002867_1_0_9"/>
<reference evidence="16" key="2">
    <citation type="submission" date="2015-03" db="EMBL/GenBank/DDBJ databases">
        <title>Genome sequence of Paenibacillus beijingensis strain DSM 24997T.</title>
        <authorList>
            <person name="Kwak Y."/>
            <person name="Shin J.-H."/>
        </authorList>
    </citation>
    <scope>NUCLEOTIDE SEQUENCE [LARGE SCALE GENOMIC DNA]</scope>
    <source>
        <strain evidence="16">DSM 24997</strain>
    </source>
</reference>
<dbReference type="Gene3D" id="1.20.1110.10">
    <property type="entry name" value="Calcium-transporting ATPase, transmembrane domain"/>
    <property type="match status" value="1"/>
</dbReference>
<evidence type="ECO:0000256" key="8">
    <source>
        <dbReference type="ARBA" id="ARBA00022842"/>
    </source>
</evidence>
<gene>
    <name evidence="15" type="ORF">VN24_21880</name>
</gene>
<name>A0A0D5NRH5_9BACL</name>
<dbReference type="GO" id="GO:0036376">
    <property type="term" value="P:sodium ion export across plasma membrane"/>
    <property type="evidence" value="ECO:0007669"/>
    <property type="project" value="TreeGrafter"/>
</dbReference>
<evidence type="ECO:0000256" key="3">
    <source>
        <dbReference type="ARBA" id="ARBA00022448"/>
    </source>
</evidence>
<comment type="subcellular location">
    <subcellularLocation>
        <location evidence="1">Endomembrane system</location>
        <topology evidence="1">Multi-pass membrane protein</topology>
    </subcellularLocation>
</comment>
<dbReference type="Gene3D" id="3.40.50.1000">
    <property type="entry name" value="HAD superfamily/HAD-like"/>
    <property type="match status" value="1"/>
</dbReference>
<keyword evidence="8" id="KW-0460">Magnesium</keyword>
<dbReference type="PROSITE" id="PS00154">
    <property type="entry name" value="ATPASE_E1_E2"/>
    <property type="match status" value="1"/>
</dbReference>
<evidence type="ECO:0000256" key="2">
    <source>
        <dbReference type="ARBA" id="ARBA00005675"/>
    </source>
</evidence>
<keyword evidence="5 13" id="KW-0812">Transmembrane</keyword>
<dbReference type="InterPro" id="IPR001757">
    <property type="entry name" value="P_typ_ATPase"/>
</dbReference>
<keyword evidence="15" id="KW-0378">Hydrolase</keyword>
<dbReference type="Proteomes" id="UP000032633">
    <property type="component" value="Chromosome"/>
</dbReference>
<feature type="transmembrane region" description="Helical" evidence="13">
    <location>
        <begin position="889"/>
        <end position="909"/>
    </location>
</feature>
<dbReference type="InterPro" id="IPR018303">
    <property type="entry name" value="ATPase_P-typ_P_site"/>
</dbReference>
<dbReference type="EMBL" id="CP011058">
    <property type="protein sequence ID" value="AJY77929.1"/>
    <property type="molecule type" value="Genomic_DNA"/>
</dbReference>
<evidence type="ECO:0000256" key="12">
    <source>
        <dbReference type="ARBA" id="ARBA00023136"/>
    </source>
</evidence>
<dbReference type="GO" id="GO:0005886">
    <property type="term" value="C:plasma membrane"/>
    <property type="evidence" value="ECO:0007669"/>
    <property type="project" value="TreeGrafter"/>
</dbReference>
<evidence type="ECO:0000256" key="4">
    <source>
        <dbReference type="ARBA" id="ARBA00022553"/>
    </source>
</evidence>
<dbReference type="InterPro" id="IPR023214">
    <property type="entry name" value="HAD_sf"/>
</dbReference>
<keyword evidence="4" id="KW-0597">Phosphoprotein</keyword>
<reference evidence="15 16" key="1">
    <citation type="journal article" date="2015" name="J. Biotechnol.">
        <title>Complete genome sequence of Paenibacillus beijingensis 7188(T) (=DSM 24997(T)), a novel rhizobacterium from jujube garden soil.</title>
        <authorList>
            <person name="Kwak Y."/>
            <person name="Shin J.H."/>
        </authorList>
    </citation>
    <scope>NUCLEOTIDE SEQUENCE [LARGE SCALE GENOMIC DNA]</scope>
    <source>
        <strain evidence="15 16">DSM 24997</strain>
    </source>
</reference>
<dbReference type="InterPro" id="IPR023299">
    <property type="entry name" value="ATPase_P-typ_cyto_dom_N"/>
</dbReference>
<dbReference type="GO" id="GO:0012505">
    <property type="term" value="C:endomembrane system"/>
    <property type="evidence" value="ECO:0007669"/>
    <property type="project" value="UniProtKB-SubCell"/>
</dbReference>
<dbReference type="SFLD" id="SFLDS00003">
    <property type="entry name" value="Haloacid_Dehalogenase"/>
    <property type="match status" value="1"/>
</dbReference>
<dbReference type="GO" id="GO:1902600">
    <property type="term" value="P:proton transmembrane transport"/>
    <property type="evidence" value="ECO:0007669"/>
    <property type="project" value="TreeGrafter"/>
</dbReference>
<feature type="transmembrane region" description="Helical" evidence="13">
    <location>
        <begin position="1351"/>
        <end position="1375"/>
    </location>
</feature>
<dbReference type="SUPFAM" id="SSF81653">
    <property type="entry name" value="Calcium ATPase, transduction domain A"/>
    <property type="match status" value="1"/>
</dbReference>
<keyword evidence="11" id="KW-0406">Ion transport</keyword>
<proteinExistence type="inferred from homology"/>
<dbReference type="InterPro" id="IPR044492">
    <property type="entry name" value="P_typ_ATPase_HD_dom"/>
</dbReference>
<dbReference type="SUPFAM" id="SSF81660">
    <property type="entry name" value="Metal cation-transporting ATPase, ATP-binding domain N"/>
    <property type="match status" value="1"/>
</dbReference>
<dbReference type="InterPro" id="IPR008250">
    <property type="entry name" value="ATPase_P-typ_transduc_dom_A_sf"/>
</dbReference>
<feature type="transmembrane region" description="Helical" evidence="13">
    <location>
        <begin position="715"/>
        <end position="738"/>
    </location>
</feature>
<evidence type="ECO:0000259" key="14">
    <source>
        <dbReference type="SMART" id="SM00831"/>
    </source>
</evidence>
<dbReference type="SMART" id="SM00831">
    <property type="entry name" value="Cation_ATPase_N"/>
    <property type="match status" value="1"/>
</dbReference>
<evidence type="ECO:0000313" key="16">
    <source>
        <dbReference type="Proteomes" id="UP000032633"/>
    </source>
</evidence>
<dbReference type="GO" id="GO:0030007">
    <property type="term" value="P:intracellular potassium ion homeostasis"/>
    <property type="evidence" value="ECO:0007669"/>
    <property type="project" value="TreeGrafter"/>
</dbReference>
<sequence>MLQEKQRFLRVLPGRIRIEISGLKGNPNTARMVRDRLSSVAGIRRIVPCSVTGRVLIEYDESTVEIQAIIHTIQKVERFVQEGDPDSQAGQTAAAPAAHVPAAAAVKEAAAASEWLEEQDLRDQLGPVVSLDTRPPREKVPLPLAAAMGGVAFLGAKRLFYGPSSLAASPVPFYMSGLLSVVTGYPFLRRGFESFSQTKKWNSDLVLGTSALALALVRENLVVLAGLSILQYMNWKRSRLAIGPGDENMLSPEIQSYSEKAAKWGLIGGAATWAITRNPLKGIAVLLAANPRPATIPAQYAWRQAEVVSHERNLAVPSNGSLPQLARTNTILIEDASMLLHEEDSTDSLTCITKEEDEERLICCAASLMKNTDHPWKNEVWDHAVRTCRTIRSAFHVTEVEDGLTGEINEMPVFVGSAACLQRNGISCDTYLIDAKRLERKGFKVLFVAKAGHKPEPCFGFIARKEASVLNDLGKKLSLFVEKGYRIGVLQNENEVSKACLEKNGFETSWLELQPGEMIERLAGMRQQGEGALIVAGFERSPLNEYLAEAGIPSIHEDQIPDILETKQYAMQVDRTVNEHFQITKGWNLIGSALASIGTLSAPVVNLAADALSLVFLTRSKKAAETACPAIPATSLQEVAASSDKPAWHAFTGEQLASRFQVDALGGIPVSRISQLQSVHGKNVLEGKKPVPWLVTYLGQFKEFTTLILLGTTSLALFTGGIFDGIAMGAILLANAAISTIQERKAEKVVQSLNQFQPPFCRVVRDGAEYEISAAELVPGDLVRFEAGDRVPADIRIVQAWNLRASEAALTGESLPIEKNAASLEEHCPLSDRTNMLYMGTDICGGKGEGIVVNTGMTTEMGHLVSLLKQEEKEVTPLQEKVTSISKTFVKGALAAGAIVFVTGLLRGVPINQMVSTSIALAASAIPEGLPVTITIALSAGIFRMAKKKTLVRKLSALETLGRTTIICTDKTGTLTQNEMMVRTVATVNRAWTVTGNGYEPVGEIQEVTPEAAAALAAELQPEAGSDDPLFNRDLKRMLEIGALCNNSKLEQEDGRWIIKGDPTEGALLTLAAKNGIWLQNLTGWHRSKEVPFDSSTGKMSVVCHDQAADSSCYMFTKGGVEAVLRRCSRYQANGELFELTEEHKKQILLQNEQFSSEALRVLAFAYRPVDRGDAESCIDEEDLIYVGMVGMADPPKPAVEEGIRSALALGVKPVMITGDHPITAIAIGKQIGIYDGTQQVLSGHELDRISDEELIDIVESVSIFARVTPEHKLRIVNAFQKRGHVVAMTGDGVNDTPAIKQADVGIAMGKTGTEVTKEAADMVLQHDHFGSIVDGVKEGRTIIGNIRKALGCLLTGNLAEIIVTSAAVMIGLPIPLVPVQILLMNLLTDALPAMVLAVNPGNKSGITEKTDIVDSGLYRKVVVRGVMLGLGSLGLFAASLAAGAPVQVAQSVAFATLVAGQLIQTFSWRQEGNGQSAREWTKDRFLIGALSLSWLALLSALYVPPLATFFHTAPLSLVHWVPVLAVAGSVSLFSKPVLAFLSRKKVTAPKLQLTGAAA</sequence>
<accession>A0A0D5NRH5</accession>
<keyword evidence="6" id="KW-0547">Nucleotide-binding</keyword>
<dbReference type="PANTHER" id="PTHR43294">
    <property type="entry name" value="SODIUM/POTASSIUM-TRANSPORTING ATPASE SUBUNIT ALPHA"/>
    <property type="match status" value="1"/>
</dbReference>
<feature type="transmembrane region" description="Helical" evidence="13">
    <location>
        <begin position="1381"/>
        <end position="1401"/>
    </location>
</feature>
<comment type="similarity">
    <text evidence="2">Belongs to the cation transport ATPase (P-type) (TC 3.A.3) family. Type IIA subfamily.</text>
</comment>
<evidence type="ECO:0000256" key="1">
    <source>
        <dbReference type="ARBA" id="ARBA00004127"/>
    </source>
</evidence>
<evidence type="ECO:0000256" key="9">
    <source>
        <dbReference type="ARBA" id="ARBA00022967"/>
    </source>
</evidence>
<dbReference type="PRINTS" id="PR00120">
    <property type="entry name" value="HATPASE"/>
</dbReference>
<dbReference type="KEGG" id="pbj:VN24_21880"/>
<keyword evidence="3" id="KW-0813">Transport</keyword>
<dbReference type="GO" id="GO:0016887">
    <property type="term" value="F:ATP hydrolysis activity"/>
    <property type="evidence" value="ECO:0007669"/>
    <property type="project" value="InterPro"/>
</dbReference>
<feature type="transmembrane region" description="Helical" evidence="13">
    <location>
        <begin position="1422"/>
        <end position="1443"/>
    </location>
</feature>
<dbReference type="GO" id="GO:0006883">
    <property type="term" value="P:intracellular sodium ion homeostasis"/>
    <property type="evidence" value="ECO:0007669"/>
    <property type="project" value="TreeGrafter"/>
</dbReference>
<dbReference type="Pfam" id="PF00122">
    <property type="entry name" value="E1-E2_ATPase"/>
    <property type="match status" value="1"/>
</dbReference>
<dbReference type="OrthoDB" id="9760364at2"/>
<dbReference type="InterPro" id="IPR036412">
    <property type="entry name" value="HAD-like_sf"/>
</dbReference>
<evidence type="ECO:0000256" key="11">
    <source>
        <dbReference type="ARBA" id="ARBA00023065"/>
    </source>
</evidence>
<dbReference type="NCBIfam" id="TIGR01494">
    <property type="entry name" value="ATPase_P-type"/>
    <property type="match status" value="2"/>
</dbReference>
<dbReference type="GO" id="GO:1990573">
    <property type="term" value="P:potassium ion import across plasma membrane"/>
    <property type="evidence" value="ECO:0007669"/>
    <property type="project" value="TreeGrafter"/>
</dbReference>
<evidence type="ECO:0000256" key="6">
    <source>
        <dbReference type="ARBA" id="ARBA00022741"/>
    </source>
</evidence>
<dbReference type="Pfam" id="PF00690">
    <property type="entry name" value="Cation_ATPase_N"/>
    <property type="match status" value="1"/>
</dbReference>
<dbReference type="InterPro" id="IPR004014">
    <property type="entry name" value="ATPase_P-typ_cation-transptr_N"/>
</dbReference>
<dbReference type="Pfam" id="PF19991">
    <property type="entry name" value="HMA_2"/>
    <property type="match status" value="1"/>
</dbReference>
<keyword evidence="9" id="KW-1278">Translocase</keyword>
<dbReference type="SUPFAM" id="SSF56784">
    <property type="entry name" value="HAD-like"/>
    <property type="match status" value="1"/>
</dbReference>
<feature type="transmembrane region" description="Helical" evidence="13">
    <location>
        <begin position="1486"/>
        <end position="1506"/>
    </location>
</feature>
<dbReference type="SFLD" id="SFLDG00002">
    <property type="entry name" value="C1.7:_P-type_atpase_like"/>
    <property type="match status" value="1"/>
</dbReference>
<dbReference type="Pfam" id="PF13246">
    <property type="entry name" value="Cation_ATPase"/>
    <property type="match status" value="1"/>
</dbReference>
<dbReference type="InterPro" id="IPR050510">
    <property type="entry name" value="Cation_transp_ATPase_P-type"/>
</dbReference>
<evidence type="ECO:0000256" key="13">
    <source>
        <dbReference type="SAM" id="Phobius"/>
    </source>
</evidence>
<protein>
    <submittedName>
        <fullName evidence="15">HAD family hydrolase</fullName>
    </submittedName>
</protein>
<evidence type="ECO:0000256" key="7">
    <source>
        <dbReference type="ARBA" id="ARBA00022840"/>
    </source>
</evidence>
<dbReference type="InterPro" id="IPR023298">
    <property type="entry name" value="ATPase_P-typ_TM_dom_sf"/>
</dbReference>
<keyword evidence="10 13" id="KW-1133">Transmembrane helix</keyword>
<evidence type="ECO:0000313" key="15">
    <source>
        <dbReference type="EMBL" id="AJY77929.1"/>
    </source>
</evidence>
<dbReference type="PRINTS" id="PR00119">
    <property type="entry name" value="CATATPASE"/>
</dbReference>
<dbReference type="Gene3D" id="2.70.150.10">
    <property type="entry name" value="Calcium-transporting ATPase, cytoplasmic transduction domain A"/>
    <property type="match status" value="1"/>
</dbReference>
<dbReference type="PANTHER" id="PTHR43294:SF20">
    <property type="entry name" value="P-TYPE ATPASE"/>
    <property type="match status" value="1"/>
</dbReference>
<evidence type="ECO:0000256" key="10">
    <source>
        <dbReference type="ARBA" id="ARBA00022989"/>
    </source>
</evidence>
<feature type="transmembrane region" description="Helical" evidence="13">
    <location>
        <begin position="929"/>
        <end position="946"/>
    </location>
</feature>
<dbReference type="Pfam" id="PF00689">
    <property type="entry name" value="Cation_ATPase_C"/>
    <property type="match status" value="1"/>
</dbReference>
<keyword evidence="12 13" id="KW-0472">Membrane</keyword>
<organism evidence="15 16">
    <name type="scientific">Paenibacillus beijingensis</name>
    <dbReference type="NCBI Taxonomy" id="1126833"/>
    <lineage>
        <taxon>Bacteria</taxon>
        <taxon>Bacillati</taxon>
        <taxon>Bacillota</taxon>
        <taxon>Bacilli</taxon>
        <taxon>Bacillales</taxon>
        <taxon>Paenibacillaceae</taxon>
        <taxon>Paenibacillus</taxon>
    </lineage>
</organism>
<feature type="transmembrane region" description="Helical" evidence="13">
    <location>
        <begin position="1449"/>
        <end position="1465"/>
    </location>
</feature>
<keyword evidence="7" id="KW-0067">ATP-binding</keyword>
<dbReference type="SUPFAM" id="SSF81665">
    <property type="entry name" value="Calcium ATPase, transmembrane domain M"/>
    <property type="match status" value="1"/>
</dbReference>
<dbReference type="InterPro" id="IPR006068">
    <property type="entry name" value="ATPase_P-typ_cation-transptr_C"/>
</dbReference>
<dbReference type="Gene3D" id="3.40.1110.10">
    <property type="entry name" value="Calcium-transporting ATPase, cytoplasmic domain N"/>
    <property type="match status" value="2"/>
</dbReference>
<keyword evidence="16" id="KW-1185">Reference proteome</keyword>
<dbReference type="PATRIC" id="fig|1126833.4.peg.4806"/>
<evidence type="ECO:0000256" key="5">
    <source>
        <dbReference type="ARBA" id="ARBA00022692"/>
    </source>
</evidence>
<dbReference type="GO" id="GO:0005524">
    <property type="term" value="F:ATP binding"/>
    <property type="evidence" value="ECO:0007669"/>
    <property type="project" value="UniProtKB-KW"/>
</dbReference>
<dbReference type="FunFam" id="2.70.150.10:FF:000160">
    <property type="entry name" value="Sarcoplasmic/endoplasmic reticulum calcium ATPase 1"/>
    <property type="match status" value="1"/>
</dbReference>